<sequence>MGALVPPSTVLDMLNALYTRFDGLTQGLPVYKVDTVGDCYIAAAGLVQPDPRHAETMLAFARAMRREAGKVLIPGTSQPIRVRIGIHSGRVMSGVVGSIRRKYSIFGDAANTASRMETLGEPNQIHVSGATYNLVQDKAPSDWVCRGEIEVKGRGRMITYWYRPSTPPGGGSCSGSGGGATIGAPPGLADAAGTVAVPNGSAADTAAVHTGGAADTAAVPIGSAAIAGGPAVISV</sequence>
<dbReference type="GO" id="GO:0004383">
    <property type="term" value="F:guanylate cyclase activity"/>
    <property type="evidence" value="ECO:0007669"/>
    <property type="project" value="TreeGrafter"/>
</dbReference>
<proteinExistence type="predicted"/>
<dbReference type="AlphaFoldDB" id="A0A2J8A7E1"/>
<dbReference type="EMBL" id="PGGS01000130">
    <property type="protein sequence ID" value="PNH08427.1"/>
    <property type="molecule type" value="Genomic_DNA"/>
</dbReference>
<dbReference type="PANTHER" id="PTHR11920">
    <property type="entry name" value="GUANYLYL CYCLASE"/>
    <property type="match status" value="1"/>
</dbReference>
<organism evidence="8 9">
    <name type="scientific">Tetrabaena socialis</name>
    <dbReference type="NCBI Taxonomy" id="47790"/>
    <lineage>
        <taxon>Eukaryota</taxon>
        <taxon>Viridiplantae</taxon>
        <taxon>Chlorophyta</taxon>
        <taxon>core chlorophytes</taxon>
        <taxon>Chlorophyceae</taxon>
        <taxon>CS clade</taxon>
        <taxon>Chlamydomonadales</taxon>
        <taxon>Tetrabaenaceae</taxon>
        <taxon>Tetrabaena</taxon>
    </lineage>
</organism>
<evidence type="ECO:0000256" key="3">
    <source>
        <dbReference type="ARBA" id="ARBA00022741"/>
    </source>
</evidence>
<evidence type="ECO:0000313" key="8">
    <source>
        <dbReference type="EMBL" id="PNH08427.1"/>
    </source>
</evidence>
<keyword evidence="3" id="KW-0547">Nucleotide-binding</keyword>
<dbReference type="GO" id="GO:0007168">
    <property type="term" value="P:receptor guanylyl cyclase signaling pathway"/>
    <property type="evidence" value="ECO:0007669"/>
    <property type="project" value="TreeGrafter"/>
</dbReference>
<evidence type="ECO:0000313" key="9">
    <source>
        <dbReference type="Proteomes" id="UP000236333"/>
    </source>
</evidence>
<dbReference type="InterPro" id="IPR050401">
    <property type="entry name" value="Cyclic_nucleotide_synthase"/>
</dbReference>
<keyword evidence="5" id="KW-0472">Membrane</keyword>
<gene>
    <name evidence="8" type="ORF">TSOC_004992</name>
</gene>
<dbReference type="SUPFAM" id="SSF55073">
    <property type="entry name" value="Nucleotide cyclase"/>
    <property type="match status" value="1"/>
</dbReference>
<evidence type="ECO:0000256" key="6">
    <source>
        <dbReference type="ARBA" id="ARBA00023239"/>
    </source>
</evidence>
<comment type="subcellular location">
    <subcellularLocation>
        <location evidence="1">Membrane</location>
    </subcellularLocation>
</comment>
<evidence type="ECO:0000256" key="4">
    <source>
        <dbReference type="ARBA" id="ARBA00022989"/>
    </source>
</evidence>
<dbReference type="SMART" id="SM00044">
    <property type="entry name" value="CYCc"/>
    <property type="match status" value="1"/>
</dbReference>
<dbReference type="GO" id="GO:0005886">
    <property type="term" value="C:plasma membrane"/>
    <property type="evidence" value="ECO:0007669"/>
    <property type="project" value="TreeGrafter"/>
</dbReference>
<dbReference type="Gene3D" id="3.30.70.1230">
    <property type="entry name" value="Nucleotide cyclase"/>
    <property type="match status" value="1"/>
</dbReference>
<feature type="domain" description="Guanylate cyclase" evidence="7">
    <location>
        <begin position="1"/>
        <end position="117"/>
    </location>
</feature>
<dbReference type="InterPro" id="IPR029787">
    <property type="entry name" value="Nucleotide_cyclase"/>
</dbReference>
<dbReference type="Proteomes" id="UP000236333">
    <property type="component" value="Unassembled WGS sequence"/>
</dbReference>
<evidence type="ECO:0000256" key="2">
    <source>
        <dbReference type="ARBA" id="ARBA00022692"/>
    </source>
</evidence>
<dbReference type="GO" id="GO:0000166">
    <property type="term" value="F:nucleotide binding"/>
    <property type="evidence" value="ECO:0007669"/>
    <property type="project" value="UniProtKB-KW"/>
</dbReference>
<evidence type="ECO:0000256" key="5">
    <source>
        <dbReference type="ARBA" id="ARBA00023136"/>
    </source>
</evidence>
<dbReference type="PROSITE" id="PS50125">
    <property type="entry name" value="GUANYLATE_CYCLASE_2"/>
    <property type="match status" value="1"/>
</dbReference>
<dbReference type="GO" id="GO:0001653">
    <property type="term" value="F:peptide receptor activity"/>
    <property type="evidence" value="ECO:0007669"/>
    <property type="project" value="TreeGrafter"/>
</dbReference>
<dbReference type="GO" id="GO:0035556">
    <property type="term" value="P:intracellular signal transduction"/>
    <property type="evidence" value="ECO:0007669"/>
    <property type="project" value="InterPro"/>
</dbReference>
<dbReference type="OrthoDB" id="532905at2759"/>
<keyword evidence="6" id="KW-0456">Lyase</keyword>
<reference evidence="8 9" key="1">
    <citation type="journal article" date="2017" name="Mol. Biol. Evol.">
        <title>The 4-celled Tetrabaena socialis nuclear genome reveals the essential components for genetic control of cell number at the origin of multicellularity in the volvocine lineage.</title>
        <authorList>
            <person name="Featherston J."/>
            <person name="Arakaki Y."/>
            <person name="Hanschen E.R."/>
            <person name="Ferris P.J."/>
            <person name="Michod R.E."/>
            <person name="Olson B.J.S.C."/>
            <person name="Nozaki H."/>
            <person name="Durand P.M."/>
        </authorList>
    </citation>
    <scope>NUCLEOTIDE SEQUENCE [LARGE SCALE GENOMIC DNA]</scope>
    <source>
        <strain evidence="8 9">NIES-571</strain>
    </source>
</reference>
<dbReference type="Pfam" id="PF00211">
    <property type="entry name" value="Guanylate_cyc"/>
    <property type="match status" value="1"/>
</dbReference>
<dbReference type="GO" id="GO:0004016">
    <property type="term" value="F:adenylate cyclase activity"/>
    <property type="evidence" value="ECO:0007669"/>
    <property type="project" value="TreeGrafter"/>
</dbReference>
<evidence type="ECO:0000256" key="1">
    <source>
        <dbReference type="ARBA" id="ARBA00004370"/>
    </source>
</evidence>
<comment type="caution">
    <text evidence="8">The sequence shown here is derived from an EMBL/GenBank/DDBJ whole genome shotgun (WGS) entry which is preliminary data.</text>
</comment>
<accession>A0A2J8A7E1</accession>
<keyword evidence="4" id="KW-1133">Transmembrane helix</keyword>
<dbReference type="CDD" id="cd07302">
    <property type="entry name" value="CHD"/>
    <property type="match status" value="1"/>
</dbReference>
<keyword evidence="2" id="KW-0812">Transmembrane</keyword>
<protein>
    <submittedName>
        <fullName evidence="8">Guanylate cyclase soluble subunit beta-2</fullName>
    </submittedName>
</protein>
<keyword evidence="9" id="KW-1185">Reference proteome</keyword>
<dbReference type="InterPro" id="IPR001054">
    <property type="entry name" value="A/G_cyclase"/>
</dbReference>
<name>A0A2J8A7E1_9CHLO</name>
<evidence type="ECO:0000259" key="7">
    <source>
        <dbReference type="PROSITE" id="PS50125"/>
    </source>
</evidence>
<dbReference type="PANTHER" id="PTHR11920:SF335">
    <property type="entry name" value="GUANYLATE CYCLASE"/>
    <property type="match status" value="1"/>
</dbReference>